<reference evidence="7 8" key="1">
    <citation type="submission" date="2016-11" db="EMBL/GenBank/DDBJ databases">
        <authorList>
            <person name="Jaros S."/>
            <person name="Januszkiewicz K."/>
            <person name="Wedrychowicz H."/>
        </authorList>
    </citation>
    <scope>NUCLEOTIDE SEQUENCE [LARGE SCALE GENOMIC DNA]</scope>
    <source>
        <strain evidence="7 8">CGMCC 1.6102</strain>
    </source>
</reference>
<evidence type="ECO:0000313" key="7">
    <source>
        <dbReference type="EMBL" id="SHM59663.1"/>
    </source>
</evidence>
<evidence type="ECO:0000259" key="6">
    <source>
        <dbReference type="Pfam" id="PF01699"/>
    </source>
</evidence>
<dbReference type="STRING" id="388280.SAMN04488057_102271"/>
<dbReference type="NCBIfam" id="TIGR00367">
    <property type="entry name" value="calcium/sodium antiporter"/>
    <property type="match status" value="1"/>
</dbReference>
<keyword evidence="3 5" id="KW-1133">Transmembrane helix</keyword>
<evidence type="ECO:0000256" key="3">
    <source>
        <dbReference type="ARBA" id="ARBA00022989"/>
    </source>
</evidence>
<feature type="domain" description="Sodium/calcium exchanger membrane region" evidence="6">
    <location>
        <begin position="166"/>
        <end position="306"/>
    </location>
</feature>
<evidence type="ECO:0000256" key="4">
    <source>
        <dbReference type="ARBA" id="ARBA00023136"/>
    </source>
</evidence>
<feature type="transmembrane region" description="Helical" evidence="5">
    <location>
        <begin position="124"/>
        <end position="142"/>
    </location>
</feature>
<dbReference type="PANTHER" id="PTHR10846">
    <property type="entry name" value="SODIUM/POTASSIUM/CALCIUM EXCHANGER"/>
    <property type="match status" value="1"/>
</dbReference>
<dbReference type="Gene3D" id="6.10.280.80">
    <property type="entry name" value="NCX, peripheral helical region"/>
    <property type="match status" value="1"/>
</dbReference>
<proteinExistence type="predicted"/>
<gene>
    <name evidence="7" type="ORF">SAMN04488057_102271</name>
</gene>
<feature type="domain" description="Sodium/calcium exchanger membrane region" evidence="6">
    <location>
        <begin position="2"/>
        <end position="141"/>
    </location>
</feature>
<dbReference type="EMBL" id="FRCY01000002">
    <property type="protein sequence ID" value="SHM59663.1"/>
    <property type="molecule type" value="Genomic_DNA"/>
</dbReference>
<dbReference type="GO" id="GO:0005886">
    <property type="term" value="C:plasma membrane"/>
    <property type="evidence" value="ECO:0007669"/>
    <property type="project" value="TreeGrafter"/>
</dbReference>
<evidence type="ECO:0000256" key="2">
    <source>
        <dbReference type="ARBA" id="ARBA00022692"/>
    </source>
</evidence>
<evidence type="ECO:0000313" key="8">
    <source>
        <dbReference type="Proteomes" id="UP000184513"/>
    </source>
</evidence>
<dbReference type="Pfam" id="PF01699">
    <property type="entry name" value="Na_Ca_ex"/>
    <property type="match status" value="2"/>
</dbReference>
<keyword evidence="8" id="KW-1185">Reference proteome</keyword>
<dbReference type="Gene3D" id="1.20.1420.30">
    <property type="entry name" value="NCX, central ion-binding region"/>
    <property type="match status" value="1"/>
</dbReference>
<dbReference type="GO" id="GO:0008273">
    <property type="term" value="F:calcium, potassium:sodium antiporter activity"/>
    <property type="evidence" value="ECO:0007669"/>
    <property type="project" value="TreeGrafter"/>
</dbReference>
<name>A0A1M7K3X8_9BACT</name>
<accession>A0A1M7K3X8</accession>
<keyword evidence="2 5" id="KW-0812">Transmembrane</keyword>
<feature type="transmembrane region" description="Helical" evidence="5">
    <location>
        <begin position="236"/>
        <end position="256"/>
    </location>
</feature>
<feature type="transmembrane region" description="Helical" evidence="5">
    <location>
        <begin position="163"/>
        <end position="181"/>
    </location>
</feature>
<organism evidence="7 8">
    <name type="scientific">Cyclobacterium lianum</name>
    <dbReference type="NCBI Taxonomy" id="388280"/>
    <lineage>
        <taxon>Bacteria</taxon>
        <taxon>Pseudomonadati</taxon>
        <taxon>Bacteroidota</taxon>
        <taxon>Cytophagia</taxon>
        <taxon>Cytophagales</taxon>
        <taxon>Cyclobacteriaceae</taxon>
        <taxon>Cyclobacterium</taxon>
    </lineage>
</organism>
<protein>
    <submittedName>
        <fullName evidence="7">Cation:H+ antiporter</fullName>
    </submittedName>
</protein>
<dbReference type="PANTHER" id="PTHR10846:SF8">
    <property type="entry name" value="INNER MEMBRANE PROTEIN YRBG"/>
    <property type="match status" value="1"/>
</dbReference>
<feature type="transmembrane region" description="Helical" evidence="5">
    <location>
        <begin position="76"/>
        <end position="94"/>
    </location>
</feature>
<comment type="subcellular location">
    <subcellularLocation>
        <location evidence="1">Membrane</location>
        <topology evidence="1">Multi-pass membrane protein</topology>
    </subcellularLocation>
</comment>
<dbReference type="InterPro" id="IPR044880">
    <property type="entry name" value="NCX_ion-bd_dom_sf"/>
</dbReference>
<dbReference type="OrthoDB" id="9794225at2"/>
<evidence type="ECO:0000256" key="5">
    <source>
        <dbReference type="SAM" id="Phobius"/>
    </source>
</evidence>
<dbReference type="Proteomes" id="UP000184513">
    <property type="component" value="Unassembled WGS sequence"/>
</dbReference>
<feature type="transmembrane region" description="Helical" evidence="5">
    <location>
        <begin position="262"/>
        <end position="280"/>
    </location>
</feature>
<evidence type="ECO:0000256" key="1">
    <source>
        <dbReference type="ARBA" id="ARBA00004141"/>
    </source>
</evidence>
<dbReference type="GO" id="GO:0006874">
    <property type="term" value="P:intracellular calcium ion homeostasis"/>
    <property type="evidence" value="ECO:0007669"/>
    <property type="project" value="TreeGrafter"/>
</dbReference>
<sequence>MSYLFLVLGLVVLLLGGKFLVDGASSIAARLGLSPGLIGLTVVAFGTSAPELLVSVTAALQGSSDIAIGNVVGSNISNITLVLGISVVIFPIYIQKSTLKLDYPFTVISSLLFYIFAFNGLISLWESIFLLVCFVSLNIYFFKTIERVEFSEEDAAKMKKQPVLLAIIQLLGGAAGLYFGSDLVVGNGTSIAQALGVSERVIGVTIIAIGTSLPELVTSVLAALKKETELALGNILGSNIMNVFSIIGFTALIKPIGVASEFISTDFIWMLGFTVLLFPLMRINFVITRLNGITLLLGYLLYLYFLV</sequence>
<dbReference type="InterPro" id="IPR004481">
    <property type="entry name" value="K/Na/Ca-exchanger"/>
</dbReference>
<feature type="transmembrane region" description="Helical" evidence="5">
    <location>
        <begin position="287"/>
        <end position="305"/>
    </location>
</feature>
<dbReference type="AlphaFoldDB" id="A0A1M7K3X8"/>
<dbReference type="InterPro" id="IPR004837">
    <property type="entry name" value="NaCa_Exmemb"/>
</dbReference>
<feature type="transmembrane region" description="Helical" evidence="5">
    <location>
        <begin position="201"/>
        <end position="224"/>
    </location>
</feature>
<dbReference type="RefSeq" id="WP_073092428.1">
    <property type="nucleotide sequence ID" value="NZ_FRCY01000002.1"/>
</dbReference>
<dbReference type="GO" id="GO:0005262">
    <property type="term" value="F:calcium channel activity"/>
    <property type="evidence" value="ECO:0007669"/>
    <property type="project" value="TreeGrafter"/>
</dbReference>
<keyword evidence="4 5" id="KW-0472">Membrane</keyword>